<gene>
    <name evidence="1" type="ORF">BDN72DRAFT_833307</name>
</gene>
<protein>
    <submittedName>
        <fullName evidence="1">Uncharacterized protein</fullName>
    </submittedName>
</protein>
<name>A0ACD3B8M9_9AGAR</name>
<accession>A0ACD3B8M9</accession>
<keyword evidence="2" id="KW-1185">Reference proteome</keyword>
<reference evidence="1 2" key="1">
    <citation type="journal article" date="2019" name="Nat. Ecol. Evol.">
        <title>Megaphylogeny resolves global patterns of mushroom evolution.</title>
        <authorList>
            <person name="Varga T."/>
            <person name="Krizsan K."/>
            <person name="Foldi C."/>
            <person name="Dima B."/>
            <person name="Sanchez-Garcia M."/>
            <person name="Sanchez-Ramirez S."/>
            <person name="Szollosi G.J."/>
            <person name="Szarkandi J.G."/>
            <person name="Papp V."/>
            <person name="Albert L."/>
            <person name="Andreopoulos W."/>
            <person name="Angelini C."/>
            <person name="Antonin V."/>
            <person name="Barry K.W."/>
            <person name="Bougher N.L."/>
            <person name="Buchanan P."/>
            <person name="Buyck B."/>
            <person name="Bense V."/>
            <person name="Catcheside P."/>
            <person name="Chovatia M."/>
            <person name="Cooper J."/>
            <person name="Damon W."/>
            <person name="Desjardin D."/>
            <person name="Finy P."/>
            <person name="Geml J."/>
            <person name="Haridas S."/>
            <person name="Hughes K."/>
            <person name="Justo A."/>
            <person name="Karasinski D."/>
            <person name="Kautmanova I."/>
            <person name="Kiss B."/>
            <person name="Kocsube S."/>
            <person name="Kotiranta H."/>
            <person name="LaButti K.M."/>
            <person name="Lechner B.E."/>
            <person name="Liimatainen K."/>
            <person name="Lipzen A."/>
            <person name="Lukacs Z."/>
            <person name="Mihaltcheva S."/>
            <person name="Morgado L.N."/>
            <person name="Niskanen T."/>
            <person name="Noordeloos M.E."/>
            <person name="Ohm R.A."/>
            <person name="Ortiz-Santana B."/>
            <person name="Ovrebo C."/>
            <person name="Racz N."/>
            <person name="Riley R."/>
            <person name="Savchenko A."/>
            <person name="Shiryaev A."/>
            <person name="Soop K."/>
            <person name="Spirin V."/>
            <person name="Szebenyi C."/>
            <person name="Tomsovsky M."/>
            <person name="Tulloss R.E."/>
            <person name="Uehling J."/>
            <person name="Grigoriev I.V."/>
            <person name="Vagvolgyi C."/>
            <person name="Papp T."/>
            <person name="Martin F.M."/>
            <person name="Miettinen O."/>
            <person name="Hibbett D.S."/>
            <person name="Nagy L.G."/>
        </authorList>
    </citation>
    <scope>NUCLEOTIDE SEQUENCE [LARGE SCALE GENOMIC DNA]</scope>
    <source>
        <strain evidence="1 2">NL-1719</strain>
    </source>
</reference>
<dbReference type="EMBL" id="ML208268">
    <property type="protein sequence ID" value="TFK74403.1"/>
    <property type="molecule type" value="Genomic_DNA"/>
</dbReference>
<organism evidence="1 2">
    <name type="scientific">Pluteus cervinus</name>
    <dbReference type="NCBI Taxonomy" id="181527"/>
    <lineage>
        <taxon>Eukaryota</taxon>
        <taxon>Fungi</taxon>
        <taxon>Dikarya</taxon>
        <taxon>Basidiomycota</taxon>
        <taxon>Agaricomycotina</taxon>
        <taxon>Agaricomycetes</taxon>
        <taxon>Agaricomycetidae</taxon>
        <taxon>Agaricales</taxon>
        <taxon>Pluteineae</taxon>
        <taxon>Pluteaceae</taxon>
        <taxon>Pluteus</taxon>
    </lineage>
</organism>
<evidence type="ECO:0000313" key="2">
    <source>
        <dbReference type="Proteomes" id="UP000308600"/>
    </source>
</evidence>
<evidence type="ECO:0000313" key="1">
    <source>
        <dbReference type="EMBL" id="TFK74403.1"/>
    </source>
</evidence>
<proteinExistence type="predicted"/>
<sequence length="738" mass="77865">MDTRTATPSPVPGIASNDVHQPSPPVQDKISAYYSLVFPHFTFYIQTLSVTIGRRCAPSPSAATSSTAEPSQVDVDLGALKSVSRLHAKIEYDQDEDRFVLAVIGRNGAWVDGIWSPSGTRAPLAERSLIQIASRTFHFVLPPAPPPPEDTPSPSSNSSTNRQRSPSLDITSFSPPSSQPSHSPPPPAKAKLPPPTPEPQIKAEPQLPNTNAIGKSSGTKASTSKKRKKGDPEPAPAPPRPKPEDMPPKPPYTYAQLIYRAINAIGGKATLQEICNWISTTYDYYRWADSSWMSSVRHNLSSGRAFVKMERCGGDRGKGFFWSLDEKCRQTFEDQEAKVQQAANAAAQGGGKDGATKSGRKKDKGAPLPPPLTSAPLTFRPSTSNAASGTTPAVVGPTTNATSLATSATTGVFPYQSQVTASTNVSSYNGTPLSAPNPYAALTQQPWGVRPSIDGNATTGLSSSVGMSSTLAGTSAAASGSGSTATTAMPQNLQPTMLQNQNTVPDVSIPIIIGPIPPTHPEYSPSHPNNSAKEGYMVLHERTLILDPSVFSTLTKEMLTELEKMGARGALSVLTGHMVRALKEKRVRERGLRRGRGGAAVRGGRKGGSNGANGTAMQVQSQGRAASTGGTATQSPPLASPFTRAPLQPRQAPPGSSSSGAGTETPKTQIQVMDVTPLPVPPLPPPEGDADSSVVVVVDEDSDDQKPALKRRKVDEELPVMVQPGEMGLEEDEEIVVV</sequence>
<dbReference type="Proteomes" id="UP000308600">
    <property type="component" value="Unassembled WGS sequence"/>
</dbReference>